<dbReference type="SMART" id="SM00028">
    <property type="entry name" value="TPR"/>
    <property type="match status" value="7"/>
</dbReference>
<dbReference type="InterPro" id="IPR036388">
    <property type="entry name" value="WH-like_DNA-bd_sf"/>
</dbReference>
<evidence type="ECO:0000313" key="1">
    <source>
        <dbReference type="EMBL" id="BDI28512.1"/>
    </source>
</evidence>
<dbReference type="KEGG" id="ccot:CCAX7_005630"/>
<organism evidence="1 2">
    <name type="scientific">Capsulimonas corticalis</name>
    <dbReference type="NCBI Taxonomy" id="2219043"/>
    <lineage>
        <taxon>Bacteria</taxon>
        <taxon>Bacillati</taxon>
        <taxon>Armatimonadota</taxon>
        <taxon>Armatimonadia</taxon>
        <taxon>Capsulimonadales</taxon>
        <taxon>Capsulimonadaceae</taxon>
        <taxon>Capsulimonas</taxon>
    </lineage>
</organism>
<dbReference type="Gene3D" id="1.10.10.10">
    <property type="entry name" value="Winged helix-like DNA-binding domain superfamily/Winged helix DNA-binding domain"/>
    <property type="match status" value="1"/>
</dbReference>
<dbReference type="InterPro" id="IPR019734">
    <property type="entry name" value="TPR_rpt"/>
</dbReference>
<dbReference type="EMBL" id="AP025739">
    <property type="protein sequence ID" value="BDI28512.1"/>
    <property type="molecule type" value="Genomic_DNA"/>
</dbReference>
<dbReference type="Gene3D" id="1.25.40.10">
    <property type="entry name" value="Tetratricopeptide repeat domain"/>
    <property type="match status" value="2"/>
</dbReference>
<dbReference type="GO" id="GO:0006355">
    <property type="term" value="P:regulation of DNA-templated transcription"/>
    <property type="evidence" value="ECO:0007669"/>
    <property type="project" value="InterPro"/>
</dbReference>
<dbReference type="InterPro" id="IPR027417">
    <property type="entry name" value="P-loop_NTPase"/>
</dbReference>
<accession>A0A402D3B8</accession>
<dbReference type="InterPro" id="IPR058852">
    <property type="entry name" value="HTH_77"/>
</dbReference>
<dbReference type="GO" id="GO:0003677">
    <property type="term" value="F:DNA binding"/>
    <property type="evidence" value="ECO:0007669"/>
    <property type="project" value="InterPro"/>
</dbReference>
<sequence>MPLSETGAPPLAIALFGPMRVTTNGSPAPRLRSRKTLWLLALLTLRHGRPIEREWIAGTLWPETTQSQAYAGLRPILTELRQMLQAESHRLQSPSRHTLLLDLDGAEIDVITFDAAMASQNPAAIERAAALYHGPLLEGCFEEWALPERAQREKQCLTALRMLSQNALAAGNAGAAAEFCRRAAAIDPWRDTAQREWMEALVQAGDSNAALQVYRDFVHLLSSDPQAAPDAQTTLLYTRLRKEARRRNAPPAPAGGEGETEKTAPQSAGYLPSPLTEMIGREDERVDLAARLGRSRLVTITGPGGVGKTRLAIGVANDALARYPDGVWMTALETLTDGAMAASCIASHLGVREEAARAPLESLTDHLRHKKLLLVLDNCEHLLDACARIAAHLLRECPGVRILATSREALGIVGETAWTTPSLDVPAPDHLPAGHATQVRVLSGYESVQLFVERAQAANRAFALTGNNALSVARICYQTEGIPLAIELAAARIKSMTPQQIENHLDDYLGLLSLGGRASASRQQTLRGTFDWSYALLNDQERRLLAHLSVFAGGWSVEAAEQVHSGESAPSTQILNLLTSLVDKSLVVFEDQEWNGNGRYRLLEMVRQYASERLLESGELDQVRARHCDWCLSLAEEAEAHANQPDSHLWNARLEKEHGNLRAALRWSAQDTRRSGAYLKLAGEMRTFWYMQGYYSEGLEHLRTALEGTDPQPPAIARGTALNGLSVLLYCQGRQIEAREALREALEIHRALEDTAGIARSLANLGNIECALGNYASSMTLFEEALAIRREIDDKAGIASSLIALGAISIVRGDYLTARTQYAEGLKMRREIGVTHLIANALTKCGDIDHLQKEYASAQRQYEEALAIYGASGNRRGVADCLGCLGNVALARGDEVSARAFYDDSLRVRRELGEQRGVATLLSCLASVSQSEGDYETARTMHQESLSLQRELEDKHGIARSLQGLAEALLAQGRAGEAATLFGASHGLRASLTAALTAREQETDQHHIDQLGQALAPDAVAQAWERGRAMTWAQAVEHALADDRAAGELPAPQ</sequence>
<dbReference type="Pfam" id="PF25872">
    <property type="entry name" value="HTH_77"/>
    <property type="match status" value="1"/>
</dbReference>
<dbReference type="Pfam" id="PF03704">
    <property type="entry name" value="BTAD"/>
    <property type="match status" value="1"/>
</dbReference>
<dbReference type="Proteomes" id="UP000287394">
    <property type="component" value="Chromosome"/>
</dbReference>
<dbReference type="PRINTS" id="PR00364">
    <property type="entry name" value="DISEASERSIST"/>
</dbReference>
<dbReference type="SUPFAM" id="SSF48452">
    <property type="entry name" value="TPR-like"/>
    <property type="match status" value="3"/>
</dbReference>
<dbReference type="SUPFAM" id="SSF52540">
    <property type="entry name" value="P-loop containing nucleoside triphosphate hydrolases"/>
    <property type="match status" value="1"/>
</dbReference>
<keyword evidence="2" id="KW-1185">Reference proteome</keyword>
<protein>
    <submittedName>
        <fullName evidence="1">Uncharacterized protein</fullName>
    </submittedName>
</protein>
<dbReference type="PANTHER" id="PTHR47691">
    <property type="entry name" value="REGULATOR-RELATED"/>
    <property type="match status" value="1"/>
</dbReference>
<dbReference type="Pfam" id="PF13374">
    <property type="entry name" value="TPR_10"/>
    <property type="match status" value="1"/>
</dbReference>
<dbReference type="SMART" id="SM01043">
    <property type="entry name" value="BTAD"/>
    <property type="match status" value="1"/>
</dbReference>
<dbReference type="RefSeq" id="WP_165864530.1">
    <property type="nucleotide sequence ID" value="NZ_AP025739.1"/>
</dbReference>
<dbReference type="InterPro" id="IPR011990">
    <property type="entry name" value="TPR-like_helical_dom_sf"/>
</dbReference>
<evidence type="ECO:0000313" key="2">
    <source>
        <dbReference type="Proteomes" id="UP000287394"/>
    </source>
</evidence>
<reference evidence="1 2" key="1">
    <citation type="journal article" date="2019" name="Int. J. Syst. Evol. Microbiol.">
        <title>Capsulimonas corticalis gen. nov., sp. nov., an aerobic capsulated bacterium, of a novel bacterial order, Capsulimonadales ord. nov., of the class Armatimonadia of the phylum Armatimonadetes.</title>
        <authorList>
            <person name="Li J."/>
            <person name="Kudo C."/>
            <person name="Tonouchi A."/>
        </authorList>
    </citation>
    <scope>NUCLEOTIDE SEQUENCE [LARGE SCALE GENOMIC DNA]</scope>
    <source>
        <strain evidence="1 2">AX-7</strain>
    </source>
</reference>
<dbReference type="AlphaFoldDB" id="A0A402D3B8"/>
<dbReference type="Gene3D" id="3.40.50.300">
    <property type="entry name" value="P-loop containing nucleotide triphosphate hydrolases"/>
    <property type="match status" value="1"/>
</dbReference>
<gene>
    <name evidence="1" type="ORF">CCAX7_005630</name>
</gene>
<proteinExistence type="predicted"/>
<dbReference type="Pfam" id="PF00931">
    <property type="entry name" value="NB-ARC"/>
    <property type="match status" value="1"/>
</dbReference>
<dbReference type="InterPro" id="IPR005158">
    <property type="entry name" value="BTAD"/>
</dbReference>
<dbReference type="InterPro" id="IPR016032">
    <property type="entry name" value="Sig_transdc_resp-reg_C-effctor"/>
</dbReference>
<dbReference type="SUPFAM" id="SSF46894">
    <property type="entry name" value="C-terminal effector domain of the bipartite response regulators"/>
    <property type="match status" value="1"/>
</dbReference>
<name>A0A402D3B8_9BACT</name>
<dbReference type="Pfam" id="PF13424">
    <property type="entry name" value="TPR_12"/>
    <property type="match status" value="3"/>
</dbReference>
<dbReference type="PANTHER" id="PTHR47691:SF3">
    <property type="entry name" value="HTH-TYPE TRANSCRIPTIONAL REGULATOR RV0890C-RELATED"/>
    <property type="match status" value="1"/>
</dbReference>
<dbReference type="InterPro" id="IPR002182">
    <property type="entry name" value="NB-ARC"/>
</dbReference>